<dbReference type="InterPro" id="IPR000073">
    <property type="entry name" value="AB_hydrolase_1"/>
</dbReference>
<feature type="signal peptide" evidence="3">
    <location>
        <begin position="1"/>
        <end position="17"/>
    </location>
</feature>
<evidence type="ECO:0000259" key="4">
    <source>
        <dbReference type="Pfam" id="PF00561"/>
    </source>
</evidence>
<dbReference type="EMBL" id="KN846952">
    <property type="protein sequence ID" value="KIV83825.1"/>
    <property type="molecule type" value="Genomic_DNA"/>
</dbReference>
<evidence type="ECO:0000256" key="2">
    <source>
        <dbReference type="ARBA" id="ARBA00022801"/>
    </source>
</evidence>
<dbReference type="GO" id="GO:0016787">
    <property type="term" value="F:hydrolase activity"/>
    <property type="evidence" value="ECO:0007669"/>
    <property type="project" value="UniProtKB-KW"/>
</dbReference>
<dbReference type="OrthoDB" id="425534at2759"/>
<dbReference type="AlphaFoldDB" id="A0A0D1W563"/>
<keyword evidence="3" id="KW-0732">Signal</keyword>
<evidence type="ECO:0000313" key="6">
    <source>
        <dbReference type="EMBL" id="KIV83825.1"/>
    </source>
</evidence>
<evidence type="ECO:0008006" key="8">
    <source>
        <dbReference type="Google" id="ProtNLM"/>
    </source>
</evidence>
<accession>A0A0D1W563</accession>
<evidence type="ECO:0000256" key="3">
    <source>
        <dbReference type="SAM" id="SignalP"/>
    </source>
</evidence>
<proteinExistence type="inferred from homology"/>
<dbReference type="Proteomes" id="UP000053599">
    <property type="component" value="Unassembled WGS sequence"/>
</dbReference>
<keyword evidence="2" id="KW-0378">Hydrolase</keyword>
<feature type="chain" id="PRO_5002236107" description="Peptidase S33 tripeptidyl aminopeptidase-like C-terminal domain-containing protein" evidence="3">
    <location>
        <begin position="18"/>
        <end position="584"/>
    </location>
</feature>
<evidence type="ECO:0000259" key="5">
    <source>
        <dbReference type="Pfam" id="PF08386"/>
    </source>
</evidence>
<name>A0A0D1W563_9EURO</name>
<sequence length="584" mass="62647">MLLLSVLLATAVGQVAGLPPPQSRRGELETHIGDSDISWSTDCAYLGFDSQLPYSCANFSVPLDYTDPTSNETLELTLTRINATIQPARGSVLFNPGGPGAGGADFITGGGEEFMTYVSPPRATKILIRAYSVLGGQFNLIGFDPRATGNTLRFDCNEGLSDLEQLEAQPPPTVLGNASDVALGNNFASIKAQAAQCLNRTGGIGELVGTAFVARDMARIVDALGEDGLLRYWGFSYGTALGATFSAMFPEKVDKVVLDGNVNVQEYYSGWETQALVDLDGVVQGFFDGCIASPDSCPLARAGETADDVYNTVEAMLTRLKYNPIAVTLLNETTVVTYSSVKTFMFNMLYRPRTWPLVATLLDYLVDDNASLYVDARSQLRGNGTAGDSPDAITAIRCGDTAFRTDSLADLMPFEQQVVPTSTWGGLDFGLDNIMNCAPWMEKAKEVYSGDWDIKTKNPLLLIGNTYDPVTPLVSAQNNSAAFPGSVVLQHNGYGHTSLAQPSLCTAEAVQAYFINGTLPAPGTICQPDVPLFSNSTWQDAFASISLNGTVKAKRNVRYGSSSKGLMEALTELSRNVPGKPEYR</sequence>
<dbReference type="Pfam" id="PF00561">
    <property type="entry name" value="Abhydrolase_1"/>
    <property type="match status" value="1"/>
</dbReference>
<dbReference type="PANTHER" id="PTHR43248">
    <property type="entry name" value="2-SUCCINYL-6-HYDROXY-2,4-CYCLOHEXADIENE-1-CARBOXYLATE SYNTHASE"/>
    <property type="match status" value="1"/>
</dbReference>
<feature type="domain" description="Peptidase S33 tripeptidyl aminopeptidase-like C-terminal" evidence="5">
    <location>
        <begin position="433"/>
        <end position="526"/>
    </location>
</feature>
<feature type="domain" description="AB hydrolase-1" evidence="4">
    <location>
        <begin position="92"/>
        <end position="271"/>
    </location>
</feature>
<dbReference type="InterPro" id="IPR051601">
    <property type="entry name" value="Serine_prot/Carboxylest_S33"/>
</dbReference>
<comment type="similarity">
    <text evidence="1">Belongs to the peptidase S33 family.</text>
</comment>
<evidence type="ECO:0000313" key="7">
    <source>
        <dbReference type="Proteomes" id="UP000053599"/>
    </source>
</evidence>
<gene>
    <name evidence="6" type="ORF">PV11_05815</name>
</gene>
<evidence type="ECO:0000256" key="1">
    <source>
        <dbReference type="ARBA" id="ARBA00010088"/>
    </source>
</evidence>
<organism evidence="6 7">
    <name type="scientific">Exophiala sideris</name>
    <dbReference type="NCBI Taxonomy" id="1016849"/>
    <lineage>
        <taxon>Eukaryota</taxon>
        <taxon>Fungi</taxon>
        <taxon>Dikarya</taxon>
        <taxon>Ascomycota</taxon>
        <taxon>Pezizomycotina</taxon>
        <taxon>Eurotiomycetes</taxon>
        <taxon>Chaetothyriomycetidae</taxon>
        <taxon>Chaetothyriales</taxon>
        <taxon>Herpotrichiellaceae</taxon>
        <taxon>Exophiala</taxon>
    </lineage>
</organism>
<dbReference type="InterPro" id="IPR029058">
    <property type="entry name" value="AB_hydrolase_fold"/>
</dbReference>
<dbReference type="Pfam" id="PF08386">
    <property type="entry name" value="Abhydrolase_4"/>
    <property type="match status" value="1"/>
</dbReference>
<dbReference type="SUPFAM" id="SSF53474">
    <property type="entry name" value="alpha/beta-Hydrolases"/>
    <property type="match status" value="1"/>
</dbReference>
<dbReference type="InterPro" id="IPR013595">
    <property type="entry name" value="Pept_S33_TAP-like_C"/>
</dbReference>
<protein>
    <recommendedName>
        <fullName evidence="8">Peptidase S33 tripeptidyl aminopeptidase-like C-terminal domain-containing protein</fullName>
    </recommendedName>
</protein>
<dbReference type="PANTHER" id="PTHR43248:SF25">
    <property type="entry name" value="AB HYDROLASE-1 DOMAIN-CONTAINING PROTEIN-RELATED"/>
    <property type="match status" value="1"/>
</dbReference>
<reference evidence="6 7" key="1">
    <citation type="submission" date="2015-01" db="EMBL/GenBank/DDBJ databases">
        <title>The Genome Sequence of Exophiala sideris CBS121828.</title>
        <authorList>
            <consortium name="The Broad Institute Genomics Platform"/>
            <person name="Cuomo C."/>
            <person name="de Hoog S."/>
            <person name="Gorbushina A."/>
            <person name="Stielow B."/>
            <person name="Teixiera M."/>
            <person name="Abouelleil A."/>
            <person name="Chapman S.B."/>
            <person name="Priest M."/>
            <person name="Young S.K."/>
            <person name="Wortman J."/>
            <person name="Nusbaum C."/>
            <person name="Birren B."/>
        </authorList>
    </citation>
    <scope>NUCLEOTIDE SEQUENCE [LARGE SCALE GENOMIC DNA]</scope>
    <source>
        <strain evidence="6 7">CBS 121828</strain>
    </source>
</reference>
<dbReference type="Gene3D" id="3.40.50.1820">
    <property type="entry name" value="alpha/beta hydrolase"/>
    <property type="match status" value="1"/>
</dbReference>